<dbReference type="PROSITE" id="PS51353">
    <property type="entry name" value="ARSC"/>
    <property type="match status" value="1"/>
</dbReference>
<proteinExistence type="inferred from homology"/>
<dbReference type="Gene3D" id="3.40.30.10">
    <property type="entry name" value="Glutaredoxin"/>
    <property type="match status" value="1"/>
</dbReference>
<reference evidence="2 3" key="1">
    <citation type="submission" date="2017-09" db="EMBL/GenBank/DDBJ databases">
        <title>Depth-based differentiation of microbial function through sediment-hosted aquifers and enrichment of novel symbionts in the deep terrestrial subsurface.</title>
        <authorList>
            <person name="Probst A.J."/>
            <person name="Ladd B."/>
            <person name="Jarett J.K."/>
            <person name="Geller-Mcgrath D.E."/>
            <person name="Sieber C.M."/>
            <person name="Emerson J.B."/>
            <person name="Anantharaman K."/>
            <person name="Thomas B.C."/>
            <person name="Malmstrom R."/>
            <person name="Stieglmeier M."/>
            <person name="Klingl A."/>
            <person name="Woyke T."/>
            <person name="Ryan C.M."/>
            <person name="Banfield J.F."/>
        </authorList>
    </citation>
    <scope>NUCLEOTIDE SEQUENCE [LARGE SCALE GENOMIC DNA]</scope>
    <source>
        <strain evidence="2">CG17_big_fil_post_rev_8_21_14_2_50_48_46</strain>
    </source>
</reference>
<dbReference type="AlphaFoldDB" id="A0A2M7G0N5"/>
<evidence type="ECO:0000313" key="2">
    <source>
        <dbReference type="EMBL" id="PIW15275.1"/>
    </source>
</evidence>
<accession>A0A2M7G0N5</accession>
<comment type="caution">
    <text evidence="2">The sequence shown here is derived from an EMBL/GenBank/DDBJ whole genome shotgun (WGS) entry which is preliminary data.</text>
</comment>
<dbReference type="InterPro" id="IPR036249">
    <property type="entry name" value="Thioredoxin-like_sf"/>
</dbReference>
<organism evidence="2 3">
    <name type="scientific">bacterium (Candidatus Blackallbacteria) CG17_big_fil_post_rev_8_21_14_2_50_48_46</name>
    <dbReference type="NCBI Taxonomy" id="2014261"/>
    <lineage>
        <taxon>Bacteria</taxon>
        <taxon>Candidatus Blackallbacteria</taxon>
    </lineage>
</organism>
<dbReference type="EMBL" id="PFFQ01000053">
    <property type="protein sequence ID" value="PIW15275.1"/>
    <property type="molecule type" value="Genomic_DNA"/>
</dbReference>
<protein>
    <submittedName>
        <fullName evidence="2">ArsC family transcriptional regulator</fullName>
    </submittedName>
</protein>
<dbReference type="Pfam" id="PF03960">
    <property type="entry name" value="ArsC"/>
    <property type="match status" value="1"/>
</dbReference>
<evidence type="ECO:0000256" key="1">
    <source>
        <dbReference type="PROSITE-ProRule" id="PRU01282"/>
    </source>
</evidence>
<dbReference type="Proteomes" id="UP000231019">
    <property type="component" value="Unassembled WGS sequence"/>
</dbReference>
<dbReference type="SUPFAM" id="SSF52833">
    <property type="entry name" value="Thioredoxin-like"/>
    <property type="match status" value="1"/>
</dbReference>
<dbReference type="PANTHER" id="PTHR30041">
    <property type="entry name" value="ARSENATE REDUCTASE"/>
    <property type="match status" value="1"/>
</dbReference>
<dbReference type="InterPro" id="IPR006660">
    <property type="entry name" value="Arsenate_reductase-like"/>
</dbReference>
<evidence type="ECO:0000313" key="3">
    <source>
        <dbReference type="Proteomes" id="UP000231019"/>
    </source>
</evidence>
<gene>
    <name evidence="2" type="ORF">COW36_17820</name>
</gene>
<dbReference type="PANTHER" id="PTHR30041:SF8">
    <property type="entry name" value="PROTEIN YFFB"/>
    <property type="match status" value="1"/>
</dbReference>
<dbReference type="CDD" id="cd02977">
    <property type="entry name" value="ArsC_family"/>
    <property type="match status" value="1"/>
</dbReference>
<name>A0A2M7G0N5_9BACT</name>
<sequence length="112" mass="13118">MSNLQIFGTRKCSETRKAERFFKERGQKFQFIDLKETKISKGELNSIRKSVPLKDLINTQGAEYQKRNLKYIVHDIETELLEHPLLLMTPIVRQGPKATVGFQPEIWKTWLA</sequence>
<comment type="similarity">
    <text evidence="1">Belongs to the ArsC family.</text>
</comment>